<dbReference type="EMBL" id="JAJFAZ020000001">
    <property type="protein sequence ID" value="KAI5351263.1"/>
    <property type="molecule type" value="Genomic_DNA"/>
</dbReference>
<name>A0A5E4GLA7_PRUDU</name>
<feature type="region of interest" description="Disordered" evidence="1">
    <location>
        <begin position="23"/>
        <end position="149"/>
    </location>
</feature>
<feature type="compositionally biased region" description="Basic and acidic residues" evidence="1">
    <location>
        <begin position="137"/>
        <end position="149"/>
    </location>
</feature>
<evidence type="ECO:0000313" key="4">
    <source>
        <dbReference type="Proteomes" id="UP000327085"/>
    </source>
</evidence>
<dbReference type="Gramene" id="VVA40426">
    <property type="protein sequence ID" value="VVA40426"/>
    <property type="gene ID" value="Prudul26B022440"/>
</dbReference>
<evidence type="ECO:0000313" key="2">
    <source>
        <dbReference type="EMBL" id="KAI5351263.1"/>
    </source>
</evidence>
<dbReference type="Proteomes" id="UP000327085">
    <property type="component" value="Unassembled WGS sequence"/>
</dbReference>
<gene>
    <name evidence="3" type="ORF">ALMOND_2B022440</name>
    <name evidence="2" type="ORF">L3X38_004154</name>
</gene>
<dbReference type="InParanoid" id="A0A5E4GLA7"/>
<dbReference type="Proteomes" id="UP001054821">
    <property type="component" value="Chromosome 1"/>
</dbReference>
<keyword evidence="5" id="KW-1185">Reference proteome</keyword>
<organism evidence="3 4">
    <name type="scientific">Prunus dulcis</name>
    <name type="common">Almond</name>
    <name type="synonym">Amygdalus dulcis</name>
    <dbReference type="NCBI Taxonomy" id="3755"/>
    <lineage>
        <taxon>Eukaryota</taxon>
        <taxon>Viridiplantae</taxon>
        <taxon>Streptophyta</taxon>
        <taxon>Embryophyta</taxon>
        <taxon>Tracheophyta</taxon>
        <taxon>Spermatophyta</taxon>
        <taxon>Magnoliopsida</taxon>
        <taxon>eudicotyledons</taxon>
        <taxon>Gunneridae</taxon>
        <taxon>Pentapetalae</taxon>
        <taxon>rosids</taxon>
        <taxon>fabids</taxon>
        <taxon>Rosales</taxon>
        <taxon>Rosaceae</taxon>
        <taxon>Amygdaloideae</taxon>
        <taxon>Amygdaleae</taxon>
        <taxon>Prunus</taxon>
    </lineage>
</organism>
<proteinExistence type="predicted"/>
<dbReference type="EMBL" id="CABIKO010000981">
    <property type="protein sequence ID" value="VVA40426.1"/>
    <property type="molecule type" value="Genomic_DNA"/>
</dbReference>
<reference evidence="2 5" key="3">
    <citation type="journal article" date="2022" name="G3 (Bethesda)">
        <title>Whole-genome sequence and methylome profiling of the almond [Prunus dulcis (Mill.) D.A. Webb] cultivar 'Nonpareil'.</title>
        <authorList>
            <person name="D'Amico-Willman K.M."/>
            <person name="Ouma W.Z."/>
            <person name="Meulia T."/>
            <person name="Sideli G.M."/>
            <person name="Gradziel T.M."/>
            <person name="Fresnedo-Ramirez J."/>
        </authorList>
    </citation>
    <scope>NUCLEOTIDE SEQUENCE [LARGE SCALE GENOMIC DNA]</scope>
    <source>
        <strain evidence="2">Clone GOH B32 T37-40</strain>
    </source>
</reference>
<feature type="compositionally biased region" description="Acidic residues" evidence="1">
    <location>
        <begin position="75"/>
        <end position="87"/>
    </location>
</feature>
<feature type="compositionally biased region" description="Basic and acidic residues" evidence="1">
    <location>
        <begin position="113"/>
        <end position="128"/>
    </location>
</feature>
<reference evidence="4" key="2">
    <citation type="journal article" date="2020" name="Plant J.">
        <title>Transposons played a major role in the diversification between the closely related almond and peach genomes: results from the almond genome sequence.</title>
        <authorList>
            <person name="Alioto T."/>
            <person name="Alexiou K.G."/>
            <person name="Bardil A."/>
            <person name="Barteri F."/>
            <person name="Castanera R."/>
            <person name="Cruz F."/>
            <person name="Dhingra A."/>
            <person name="Duval H."/>
            <person name="Fernandez I Marti A."/>
            <person name="Frias L."/>
            <person name="Galan B."/>
            <person name="Garcia J.L."/>
            <person name="Howad W."/>
            <person name="Gomez-Garrido J."/>
            <person name="Gut M."/>
            <person name="Julca I."/>
            <person name="Morata J."/>
            <person name="Puigdomenech P."/>
            <person name="Ribeca P."/>
            <person name="Rubio Cabetas M.J."/>
            <person name="Vlasova A."/>
            <person name="Wirthensohn M."/>
            <person name="Garcia-Mas J."/>
            <person name="Gabaldon T."/>
            <person name="Casacuberta J.M."/>
            <person name="Arus P."/>
        </authorList>
    </citation>
    <scope>NUCLEOTIDE SEQUENCE [LARGE SCALE GENOMIC DNA]</scope>
    <source>
        <strain evidence="4">cv. Texas</strain>
    </source>
</reference>
<evidence type="ECO:0000256" key="1">
    <source>
        <dbReference type="SAM" id="MobiDB-lite"/>
    </source>
</evidence>
<evidence type="ECO:0000313" key="3">
    <source>
        <dbReference type="EMBL" id="VVA40426.1"/>
    </source>
</evidence>
<protein>
    <submittedName>
        <fullName evidence="3">Uncharacterized protein</fullName>
    </submittedName>
</protein>
<dbReference type="AlphaFoldDB" id="A0A5E4GLA7"/>
<sequence length="374" mass="41898">MIRLLFAPQPSMSFGRTEIVLSESSGPEDIARSDAPAHGGVLPKERVEKPPVSCRLSHPSGSNPRRADKGKAPLVEEEQDDEEEDEMLLQRKRRASAPPTSNDNLELAPEEGTIDKRARRDSPPREEVMPEMASKPVPERPGKEKVSEPPVVDRRFQHIHLRVRTIKLGEGVDLPPYESQSGPDAAAEGSVSVRSNSIFPSSSMTRVFGPRSESAVNLTSAEGRRVIMELRRPDVVLVNAVDELRTLWNLITAFDFDLVAAPDTLSKIQPLISQIAQVKPHLVPACRHLERWWIKTLKHICMIKEILPSMRDPEDMLEDHCDRKEEFVRLAEAAEDVLDQLEALEGEEVGLRVDISTDLKLKAELEPKLEEIRA</sequence>
<evidence type="ECO:0000313" key="5">
    <source>
        <dbReference type="Proteomes" id="UP001054821"/>
    </source>
</evidence>
<reference evidence="3" key="1">
    <citation type="submission" date="2019-07" db="EMBL/GenBank/DDBJ databases">
        <authorList>
            <person name="Alioto T."/>
            <person name="Alioto T."/>
            <person name="Gomez Garrido J."/>
        </authorList>
    </citation>
    <scope>NUCLEOTIDE SEQUENCE [LARGE SCALE GENOMIC DNA]</scope>
</reference>
<accession>A0A5E4GLA7</accession>